<dbReference type="AlphaFoldDB" id="A0A2H4SKP8"/>
<evidence type="ECO:0000313" key="3">
    <source>
        <dbReference type="Proteomes" id="UP000323067"/>
    </source>
</evidence>
<reference evidence="2 3" key="1">
    <citation type="journal article" date="2017" name="BMC Genomics">
        <title>Chromosome level assembly and secondary metabolite potential of the parasitic fungus Cordyceps militaris.</title>
        <authorList>
            <person name="Kramer G.J."/>
            <person name="Nodwell J.R."/>
        </authorList>
    </citation>
    <scope>NUCLEOTIDE SEQUENCE [LARGE SCALE GENOMIC DNA]</scope>
    <source>
        <strain evidence="2 3">ATCC 34164</strain>
    </source>
</reference>
<protein>
    <submittedName>
        <fullName evidence="2">Uncharacterized protein</fullName>
    </submittedName>
</protein>
<proteinExistence type="predicted"/>
<dbReference type="Proteomes" id="UP000323067">
    <property type="component" value="Chromosome vii"/>
</dbReference>
<sequence length="269" mass="30144">MSLTLANAALTPPPDRSITFAEHCPVTRQQHSFTYNCDKVRTSESLEVCVKRIRYSSPGKISEARSRALMEVLYKVIAWERGDAPEHPLLPGLGARFPTLAKSRREHTTINLAPLSVPDRPRLGIMCSQATEPKPASRMTIVQDCPVTRRQHSFTINKDHLFSSESLEEVARDIRDSDPLDLAIERSRTLMEVVYKLVRWERGLLAKHPLLPAVGPYADTKKRKLGHLSVVVDVDAARSPPQPPFPMPSDSRHATCSSLPSPHFPDSRF</sequence>
<name>A0A2H4SKP8_CORMI</name>
<dbReference type="EMBL" id="CP023324">
    <property type="protein sequence ID" value="ATY63659.1"/>
    <property type="molecule type" value="Genomic_DNA"/>
</dbReference>
<dbReference type="VEuPathDB" id="FungiDB:A9K55_009167"/>
<organism evidence="2 3">
    <name type="scientific">Cordyceps militaris</name>
    <name type="common">Caterpillar fungus</name>
    <name type="synonym">Clavaria militaris</name>
    <dbReference type="NCBI Taxonomy" id="73501"/>
    <lineage>
        <taxon>Eukaryota</taxon>
        <taxon>Fungi</taxon>
        <taxon>Dikarya</taxon>
        <taxon>Ascomycota</taxon>
        <taxon>Pezizomycotina</taxon>
        <taxon>Sordariomycetes</taxon>
        <taxon>Hypocreomycetidae</taxon>
        <taxon>Hypocreales</taxon>
        <taxon>Cordycipitaceae</taxon>
        <taxon>Cordyceps</taxon>
    </lineage>
</organism>
<evidence type="ECO:0000256" key="1">
    <source>
        <dbReference type="SAM" id="MobiDB-lite"/>
    </source>
</evidence>
<feature type="region of interest" description="Disordered" evidence="1">
    <location>
        <begin position="237"/>
        <end position="269"/>
    </location>
</feature>
<accession>A0A2H4SKP8</accession>
<dbReference type="OrthoDB" id="4869604at2759"/>
<evidence type="ECO:0000313" key="2">
    <source>
        <dbReference type="EMBL" id="ATY63659.1"/>
    </source>
</evidence>
<gene>
    <name evidence="2" type="ORF">A9K55_009167</name>
</gene>
<dbReference type="VEuPathDB" id="FungiDB:CCM_08917"/>